<evidence type="ECO:0000256" key="2">
    <source>
        <dbReference type="ARBA" id="ARBA00022692"/>
    </source>
</evidence>
<dbReference type="GO" id="GO:0016020">
    <property type="term" value="C:membrane"/>
    <property type="evidence" value="ECO:0007669"/>
    <property type="project" value="UniProtKB-SubCell"/>
</dbReference>
<dbReference type="InParanoid" id="A0A067QVT4"/>
<evidence type="ECO:0000313" key="7">
    <source>
        <dbReference type="Proteomes" id="UP000027135"/>
    </source>
</evidence>
<evidence type="ECO:0000256" key="3">
    <source>
        <dbReference type="ARBA" id="ARBA00022989"/>
    </source>
</evidence>
<dbReference type="Proteomes" id="UP000027135">
    <property type="component" value="Unassembled WGS sequence"/>
</dbReference>
<comment type="subcellular location">
    <subcellularLocation>
        <location evidence="1">Membrane</location>
        <topology evidence="1">Multi-pass membrane protein</topology>
    </subcellularLocation>
</comment>
<evidence type="ECO:0000256" key="1">
    <source>
        <dbReference type="ARBA" id="ARBA00004141"/>
    </source>
</evidence>
<reference evidence="6 7" key="1">
    <citation type="journal article" date="2014" name="Nat. Commun.">
        <title>Molecular traces of alternative social organization in a termite genome.</title>
        <authorList>
            <person name="Terrapon N."/>
            <person name="Li C."/>
            <person name="Robertson H.M."/>
            <person name="Ji L."/>
            <person name="Meng X."/>
            <person name="Booth W."/>
            <person name="Chen Z."/>
            <person name="Childers C.P."/>
            <person name="Glastad K.M."/>
            <person name="Gokhale K."/>
            <person name="Gowin J."/>
            <person name="Gronenberg W."/>
            <person name="Hermansen R.A."/>
            <person name="Hu H."/>
            <person name="Hunt B.G."/>
            <person name="Huylmans A.K."/>
            <person name="Khalil S.M."/>
            <person name="Mitchell R.D."/>
            <person name="Munoz-Torres M.C."/>
            <person name="Mustard J.A."/>
            <person name="Pan H."/>
            <person name="Reese J.T."/>
            <person name="Scharf M.E."/>
            <person name="Sun F."/>
            <person name="Vogel H."/>
            <person name="Xiao J."/>
            <person name="Yang W."/>
            <person name="Yang Z."/>
            <person name="Yang Z."/>
            <person name="Zhou J."/>
            <person name="Zhu J."/>
            <person name="Brent C.S."/>
            <person name="Elsik C.G."/>
            <person name="Goodisman M.A."/>
            <person name="Liberles D.A."/>
            <person name="Roe R.M."/>
            <person name="Vargo E.L."/>
            <person name="Vilcinskas A."/>
            <person name="Wang J."/>
            <person name="Bornberg-Bauer E."/>
            <person name="Korb J."/>
            <person name="Zhang G."/>
            <person name="Liebig J."/>
        </authorList>
    </citation>
    <scope>NUCLEOTIDE SEQUENCE [LARGE SCALE GENOMIC DNA]</scope>
    <source>
        <tissue evidence="6">Whole organism</tissue>
    </source>
</reference>
<keyword evidence="2 5" id="KW-0812">Transmembrane</keyword>
<dbReference type="eggNOG" id="ENOG502S270">
    <property type="taxonomic scope" value="Eukaryota"/>
</dbReference>
<dbReference type="GO" id="GO:0019230">
    <property type="term" value="P:proprioception"/>
    <property type="evidence" value="ECO:0007669"/>
    <property type="project" value="TreeGrafter"/>
</dbReference>
<dbReference type="OMA" id="GVIMLKM"/>
<dbReference type="PANTHER" id="PTHR21676:SF6">
    <property type="entry name" value="PROTEIN STUM"/>
    <property type="match status" value="1"/>
</dbReference>
<dbReference type="AlphaFoldDB" id="A0A067QVT4"/>
<keyword evidence="3 5" id="KW-1133">Transmembrane helix</keyword>
<dbReference type="GO" id="GO:0071683">
    <property type="term" value="C:sensory dendrite"/>
    <property type="evidence" value="ECO:0007669"/>
    <property type="project" value="TreeGrafter"/>
</dbReference>
<name>A0A067QVT4_ZOONE</name>
<evidence type="ECO:0000256" key="5">
    <source>
        <dbReference type="SAM" id="Phobius"/>
    </source>
</evidence>
<dbReference type="Pfam" id="PF15795">
    <property type="entry name" value="Spec3"/>
    <property type="match status" value="1"/>
</dbReference>
<gene>
    <name evidence="6" type="ORF">L798_12231</name>
</gene>
<feature type="transmembrane region" description="Helical" evidence="5">
    <location>
        <begin position="29"/>
        <end position="53"/>
    </location>
</feature>
<keyword evidence="4 5" id="KW-0472">Membrane</keyword>
<dbReference type="PANTHER" id="PTHR21676">
    <property type="entry name" value="PROTEIN STUM"/>
    <property type="match status" value="1"/>
</dbReference>
<dbReference type="EMBL" id="KK852954">
    <property type="protein sequence ID" value="KDR13300.1"/>
    <property type="molecule type" value="Genomic_DNA"/>
</dbReference>
<dbReference type="InterPro" id="IPR026673">
    <property type="entry name" value="SPEC3/Stum"/>
</dbReference>
<protein>
    <recommendedName>
        <fullName evidence="8">Protein SPEC3</fullName>
    </recommendedName>
</protein>
<dbReference type="GO" id="GO:0050954">
    <property type="term" value="P:sensory perception of mechanical stimulus"/>
    <property type="evidence" value="ECO:0007669"/>
    <property type="project" value="TreeGrafter"/>
</dbReference>
<evidence type="ECO:0000313" key="6">
    <source>
        <dbReference type="EMBL" id="KDR13300.1"/>
    </source>
</evidence>
<proteinExistence type="predicted"/>
<evidence type="ECO:0000256" key="4">
    <source>
        <dbReference type="ARBA" id="ARBA00023136"/>
    </source>
</evidence>
<dbReference type="OrthoDB" id="361532at2759"/>
<organism evidence="6 7">
    <name type="scientific">Zootermopsis nevadensis</name>
    <name type="common">Dampwood termite</name>
    <dbReference type="NCBI Taxonomy" id="136037"/>
    <lineage>
        <taxon>Eukaryota</taxon>
        <taxon>Metazoa</taxon>
        <taxon>Ecdysozoa</taxon>
        <taxon>Arthropoda</taxon>
        <taxon>Hexapoda</taxon>
        <taxon>Insecta</taxon>
        <taxon>Pterygota</taxon>
        <taxon>Neoptera</taxon>
        <taxon>Polyneoptera</taxon>
        <taxon>Dictyoptera</taxon>
        <taxon>Blattodea</taxon>
        <taxon>Blattoidea</taxon>
        <taxon>Termitoidae</taxon>
        <taxon>Termopsidae</taxon>
        <taxon>Zootermopsis</taxon>
    </lineage>
</organism>
<sequence>MCFGKPRFGPHDDLQGRMGSFVVNMTVGAAQLFTVIFCLVGWGWSIWWGIIMLRIARKYRKLKVSEAANPPEDRLAAPITQNHDVERGHQA</sequence>
<accession>A0A067QVT4</accession>
<keyword evidence="7" id="KW-1185">Reference proteome</keyword>
<dbReference type="GO" id="GO:0042330">
    <property type="term" value="P:taxis"/>
    <property type="evidence" value="ECO:0007669"/>
    <property type="project" value="TreeGrafter"/>
</dbReference>
<evidence type="ECO:0008006" key="8">
    <source>
        <dbReference type="Google" id="ProtNLM"/>
    </source>
</evidence>